<reference evidence="4 6" key="1">
    <citation type="submission" date="2016-10" db="EMBL/GenBank/DDBJ databases">
        <authorList>
            <person name="Varghese N."/>
            <person name="Submissions S."/>
        </authorList>
    </citation>
    <scope>NUCLEOTIDE SEQUENCE [LARGE SCALE GENOMIC DNA]</scope>
    <source>
        <strain evidence="4 6">CGMCC 1.11215</strain>
    </source>
</reference>
<dbReference type="EMBL" id="FNIB01000002">
    <property type="protein sequence ID" value="SDM82191.1"/>
    <property type="molecule type" value="Genomic_DNA"/>
</dbReference>
<accession>A0A4R8VEM4</accession>
<dbReference type="Proteomes" id="UP000298252">
    <property type="component" value="Unassembled WGS sequence"/>
</dbReference>
<dbReference type="GO" id="GO:0016747">
    <property type="term" value="F:acyltransferase activity, transferring groups other than amino-acyl groups"/>
    <property type="evidence" value="ECO:0007669"/>
    <property type="project" value="InterPro"/>
</dbReference>
<dbReference type="CDD" id="cd04301">
    <property type="entry name" value="NAT_SF"/>
    <property type="match status" value="1"/>
</dbReference>
<name>A0A4R8VEM4_9MICO</name>
<evidence type="ECO:0000313" key="4">
    <source>
        <dbReference type="EMBL" id="SDM82191.1"/>
    </source>
</evidence>
<feature type="domain" description="N-acetyltransferase" evidence="3">
    <location>
        <begin position="2"/>
        <end position="136"/>
    </location>
</feature>
<dbReference type="InterPro" id="IPR050832">
    <property type="entry name" value="Bact_Acetyltransf"/>
</dbReference>
<protein>
    <submittedName>
        <fullName evidence="4">Acetyltransferase (GNAT) family protein</fullName>
    </submittedName>
    <submittedName>
        <fullName evidence="5">N-acetyltransferase</fullName>
    </submittedName>
</protein>
<reference evidence="5 7" key="2">
    <citation type="submission" date="2019-03" db="EMBL/GenBank/DDBJ databases">
        <title>Genomics of glacier-inhabiting Cryobacterium strains.</title>
        <authorList>
            <person name="Liu Q."/>
            <person name="Xin Y.-H."/>
        </authorList>
    </citation>
    <scope>NUCLEOTIDE SEQUENCE [LARGE SCALE GENOMIC DNA]</scope>
    <source>
        <strain evidence="5 7">Hh8</strain>
    </source>
</reference>
<dbReference type="Gene3D" id="3.40.630.30">
    <property type="match status" value="1"/>
</dbReference>
<dbReference type="SUPFAM" id="SSF55729">
    <property type="entry name" value="Acyl-CoA N-acyltransferases (Nat)"/>
    <property type="match status" value="1"/>
</dbReference>
<evidence type="ECO:0000313" key="7">
    <source>
        <dbReference type="Proteomes" id="UP000298252"/>
    </source>
</evidence>
<dbReference type="EMBL" id="SOFD01000009">
    <property type="protein sequence ID" value="TFB80986.1"/>
    <property type="molecule type" value="Genomic_DNA"/>
</dbReference>
<dbReference type="Pfam" id="PF00583">
    <property type="entry name" value="Acetyltransf_1"/>
    <property type="match status" value="1"/>
</dbReference>
<dbReference type="InterPro" id="IPR016181">
    <property type="entry name" value="Acyl_CoA_acyltransferase"/>
</dbReference>
<keyword evidence="1 4" id="KW-0808">Transferase</keyword>
<evidence type="ECO:0000313" key="6">
    <source>
        <dbReference type="Proteomes" id="UP000199639"/>
    </source>
</evidence>
<dbReference type="STRING" id="1424659.SAMN05216368_102321"/>
<dbReference type="PANTHER" id="PTHR43877">
    <property type="entry name" value="AMINOALKYLPHOSPHONATE N-ACETYLTRANSFERASE-RELATED-RELATED"/>
    <property type="match status" value="1"/>
</dbReference>
<dbReference type="AlphaFoldDB" id="A0A4R8VEM4"/>
<organism evidence="4 6">
    <name type="scientific">Cryobacterium flavum</name>
    <dbReference type="NCBI Taxonomy" id="1424659"/>
    <lineage>
        <taxon>Bacteria</taxon>
        <taxon>Bacillati</taxon>
        <taxon>Actinomycetota</taxon>
        <taxon>Actinomycetes</taxon>
        <taxon>Micrococcales</taxon>
        <taxon>Microbacteriaceae</taxon>
        <taxon>Cryobacterium</taxon>
    </lineage>
</organism>
<dbReference type="InterPro" id="IPR000182">
    <property type="entry name" value="GNAT_dom"/>
</dbReference>
<evidence type="ECO:0000313" key="5">
    <source>
        <dbReference type="EMBL" id="TFB80986.1"/>
    </source>
</evidence>
<proteinExistence type="predicted"/>
<evidence type="ECO:0000259" key="3">
    <source>
        <dbReference type="PROSITE" id="PS51186"/>
    </source>
</evidence>
<sequence length="194" mass="22205">MLQIRDYRTSDERSWLTCRLLSFFDTDYYDEVKICKTTFASARVELVACRGDVVVGLIDVEIDGDTATIDSIAVHPDAQRHGIASKLLRHAVQRLPERVTSLDAWTRETASANDWYTSAGFAENYRYLHVYKESASGDDGFESPDGLSTPVHAFMHARFELEDELRQRYSRVYVCRQYLLRLRAPSPRYLVGGP</sequence>
<keyword evidence="2" id="KW-0012">Acyltransferase</keyword>
<dbReference type="PROSITE" id="PS51186">
    <property type="entry name" value="GNAT"/>
    <property type="match status" value="1"/>
</dbReference>
<evidence type="ECO:0000256" key="1">
    <source>
        <dbReference type="ARBA" id="ARBA00022679"/>
    </source>
</evidence>
<gene>
    <name evidence="5" type="ORF">E3O21_03715</name>
    <name evidence="4" type="ORF">SAMN05216368_102321</name>
</gene>
<dbReference type="RefSeq" id="WP_092339354.1">
    <property type="nucleotide sequence ID" value="NZ_FNIB01000002.1"/>
</dbReference>
<keyword evidence="7" id="KW-1185">Reference proteome</keyword>
<evidence type="ECO:0000256" key="2">
    <source>
        <dbReference type="ARBA" id="ARBA00023315"/>
    </source>
</evidence>
<dbReference type="Proteomes" id="UP000199639">
    <property type="component" value="Unassembled WGS sequence"/>
</dbReference>